<evidence type="ECO:0000313" key="2">
    <source>
        <dbReference type="EMBL" id="MBD8499499.1"/>
    </source>
</evidence>
<sequence length="406" mass="45402">MRTLLLLAASLMFLLSITGCTRTQDKQQREPTSETVDLPTYLQSVKLPTNLTTAFDPSAVKSIDSANIYITRHLELDPESVTKHLLRGEIVEHIPQAVGPGFKAKKEGMIEYLYVYDGGKSFGTKSDVNGGLSYGVVQEGLHDLSSSSVIGISAGSPDMNEQLNENLTRSNYQSYTDLSFETYADALAVVKDKLDKIGLPRLDVVEAYSIDLETVERHYALYRENLKNRNMENEEREIHWSKDDERYLIHYRQLVDEIPVTNVKWESATGARTDHLGNYMPTTVIQVEYAKDGIVRIGAGNLYDIDPAKSGKKQSLIHAAEALRVLLDEYDELILNEGTRITTLELNYVSIPEGDAGSYKLIPAWVMDIAKPDTYKDPQSGASINYDLYGRYVVNAITGEKLSGMR</sequence>
<keyword evidence="1" id="KW-0732">Signal</keyword>
<protein>
    <recommendedName>
        <fullName evidence="4">DUF3298 domain-containing protein</fullName>
    </recommendedName>
</protein>
<reference evidence="2 3" key="1">
    <citation type="submission" date="2020-09" db="EMBL/GenBank/DDBJ databases">
        <title>Paenibacillus sp. CAU 1523 isolated from sand of Haeundae Beach.</title>
        <authorList>
            <person name="Kim W."/>
        </authorList>
    </citation>
    <scope>NUCLEOTIDE SEQUENCE [LARGE SCALE GENOMIC DNA]</scope>
    <source>
        <strain evidence="2 3">CAU 1523</strain>
    </source>
</reference>
<gene>
    <name evidence="2" type="ORF">IFO66_14475</name>
</gene>
<dbReference type="EMBL" id="JACYTN010000012">
    <property type="protein sequence ID" value="MBD8499499.1"/>
    <property type="molecule type" value="Genomic_DNA"/>
</dbReference>
<accession>A0ABR9AZK5</accession>
<name>A0ABR9AZK5_9BACL</name>
<dbReference type="RefSeq" id="WP_192025839.1">
    <property type="nucleotide sequence ID" value="NZ_JACYTN010000012.1"/>
</dbReference>
<dbReference type="Gene3D" id="2.40.128.690">
    <property type="entry name" value="YycH protein, domain 3-like"/>
    <property type="match status" value="1"/>
</dbReference>
<keyword evidence="3" id="KW-1185">Reference proteome</keyword>
<evidence type="ECO:0000256" key="1">
    <source>
        <dbReference type="SAM" id="SignalP"/>
    </source>
</evidence>
<dbReference type="PROSITE" id="PS51257">
    <property type="entry name" value="PROKAR_LIPOPROTEIN"/>
    <property type="match status" value="1"/>
</dbReference>
<evidence type="ECO:0008006" key="4">
    <source>
        <dbReference type="Google" id="ProtNLM"/>
    </source>
</evidence>
<organism evidence="2 3">
    <name type="scientific">Paenibacillus arenosi</name>
    <dbReference type="NCBI Taxonomy" id="2774142"/>
    <lineage>
        <taxon>Bacteria</taxon>
        <taxon>Bacillati</taxon>
        <taxon>Bacillota</taxon>
        <taxon>Bacilli</taxon>
        <taxon>Bacillales</taxon>
        <taxon>Paenibacillaceae</taxon>
        <taxon>Paenibacillus</taxon>
    </lineage>
</organism>
<proteinExistence type="predicted"/>
<dbReference type="Proteomes" id="UP000634529">
    <property type="component" value="Unassembled WGS sequence"/>
</dbReference>
<feature type="chain" id="PRO_5045715397" description="DUF3298 domain-containing protein" evidence="1">
    <location>
        <begin position="24"/>
        <end position="406"/>
    </location>
</feature>
<comment type="caution">
    <text evidence="2">The sequence shown here is derived from an EMBL/GenBank/DDBJ whole genome shotgun (WGS) entry which is preliminary data.</text>
</comment>
<feature type="signal peptide" evidence="1">
    <location>
        <begin position="1"/>
        <end position="23"/>
    </location>
</feature>
<evidence type="ECO:0000313" key="3">
    <source>
        <dbReference type="Proteomes" id="UP000634529"/>
    </source>
</evidence>